<dbReference type="InterPro" id="IPR052965">
    <property type="entry name" value="Pigment-catalase-like"/>
</dbReference>
<dbReference type="InterPro" id="IPR009078">
    <property type="entry name" value="Ferritin-like_SF"/>
</dbReference>
<gene>
    <name evidence="1" type="ORF">BP5796_01729</name>
</gene>
<accession>A0A3D8T186</accession>
<keyword evidence="2" id="KW-1185">Reference proteome</keyword>
<dbReference type="PANTHER" id="PTHR31694:SF26">
    <property type="entry name" value="OS05G0151100 PROTEIN"/>
    <property type="match status" value="1"/>
</dbReference>
<dbReference type="AlphaFoldDB" id="A0A3D8T186"/>
<sequence>MKYSFAVAALGASSMVSARATSPIVKRQAAITDVDILNYALTLEHLESKFYREGLANYSQAAFIQAGFPDPFYKYLEEVSFDEDTHVSFLAGALGSAAVAECTYSFPSTDPASFVALASVLEGVGVSAYLGAAASIASPAYLTAAGSILTIEARHNAYIRSALAQIPFPQPFDAPLTFNEVYTLASSFIVSCPSTNAALPVKAFPSLVLGTKGAIKSGDTITLLTPGYMLVPASGVGPIYAAFIAVTGPTLVEAYPVDGGFTVVVPAGFNGQTYVVLTGCKDSVTDDSISAGPAIIEITNASPSKST</sequence>
<dbReference type="InterPro" id="IPR012347">
    <property type="entry name" value="Ferritin-like"/>
</dbReference>
<name>A0A3D8T186_9HELO</name>
<dbReference type="SUPFAM" id="SSF47240">
    <property type="entry name" value="Ferritin-like"/>
    <property type="match status" value="1"/>
</dbReference>
<comment type="caution">
    <text evidence="1">The sequence shown here is derived from an EMBL/GenBank/DDBJ whole genome shotgun (WGS) entry which is preliminary data.</text>
</comment>
<dbReference type="Pfam" id="PF13668">
    <property type="entry name" value="Ferritin_2"/>
    <property type="match status" value="1"/>
</dbReference>
<protein>
    <submittedName>
        <fullName evidence="1">Uncharacterized protein</fullName>
    </submittedName>
</protein>
<dbReference type="Gene3D" id="1.20.1260.10">
    <property type="match status" value="1"/>
</dbReference>
<reference evidence="1 2" key="1">
    <citation type="journal article" date="2018" name="IMA Fungus">
        <title>IMA Genome-F 9: Draft genome sequence of Annulohypoxylon stygium, Aspergillus mulundensis, Berkeleyomyces basicola (syn. Thielaviopsis basicola), Ceratocystis smalleyi, two Cercospora beticola strains, Coleophoma cylindrospora, Fusarium fracticaudum, Phialophora cf. hyalina, and Morchella septimelata.</title>
        <authorList>
            <person name="Wingfield B.D."/>
            <person name="Bills G.F."/>
            <person name="Dong Y."/>
            <person name="Huang W."/>
            <person name="Nel W.J."/>
            <person name="Swalarsk-Parry B.S."/>
            <person name="Vaghefi N."/>
            <person name="Wilken P.M."/>
            <person name="An Z."/>
            <person name="de Beer Z.W."/>
            <person name="De Vos L."/>
            <person name="Chen L."/>
            <person name="Duong T.A."/>
            <person name="Gao Y."/>
            <person name="Hammerbacher A."/>
            <person name="Kikkert J.R."/>
            <person name="Li Y."/>
            <person name="Li H."/>
            <person name="Li K."/>
            <person name="Li Q."/>
            <person name="Liu X."/>
            <person name="Ma X."/>
            <person name="Naidoo K."/>
            <person name="Pethybridge S.J."/>
            <person name="Sun J."/>
            <person name="Steenkamp E.T."/>
            <person name="van der Nest M.A."/>
            <person name="van Wyk S."/>
            <person name="Wingfield M.J."/>
            <person name="Xiong C."/>
            <person name="Yue Q."/>
            <person name="Zhang X."/>
        </authorList>
    </citation>
    <scope>NUCLEOTIDE SEQUENCE [LARGE SCALE GENOMIC DNA]</scope>
    <source>
        <strain evidence="1 2">BP5796</strain>
    </source>
</reference>
<proteinExistence type="predicted"/>
<dbReference type="OrthoDB" id="1001765at2759"/>
<evidence type="ECO:0000313" key="1">
    <source>
        <dbReference type="EMBL" id="RDW92335.1"/>
    </source>
</evidence>
<evidence type="ECO:0000313" key="2">
    <source>
        <dbReference type="Proteomes" id="UP000256328"/>
    </source>
</evidence>
<organism evidence="1 2">
    <name type="scientific">Coleophoma crateriformis</name>
    <dbReference type="NCBI Taxonomy" id="565419"/>
    <lineage>
        <taxon>Eukaryota</taxon>
        <taxon>Fungi</taxon>
        <taxon>Dikarya</taxon>
        <taxon>Ascomycota</taxon>
        <taxon>Pezizomycotina</taxon>
        <taxon>Leotiomycetes</taxon>
        <taxon>Helotiales</taxon>
        <taxon>Dermateaceae</taxon>
        <taxon>Coleophoma</taxon>
    </lineage>
</organism>
<dbReference type="PANTHER" id="PTHR31694">
    <property type="entry name" value="DESICCATION-LIKE PROTEIN"/>
    <property type="match status" value="1"/>
</dbReference>
<dbReference type="Proteomes" id="UP000256328">
    <property type="component" value="Unassembled WGS sequence"/>
</dbReference>
<dbReference type="EMBL" id="PDLN01000002">
    <property type="protein sequence ID" value="RDW92335.1"/>
    <property type="molecule type" value="Genomic_DNA"/>
</dbReference>
<dbReference type="CDD" id="cd00657">
    <property type="entry name" value="Ferritin_like"/>
    <property type="match status" value="1"/>
</dbReference>